<dbReference type="Gene3D" id="3.20.20.10">
    <property type="entry name" value="Alanine racemase"/>
    <property type="match status" value="1"/>
</dbReference>
<evidence type="ECO:0000313" key="4">
    <source>
        <dbReference type="EMBL" id="CAA9546488.1"/>
    </source>
</evidence>
<dbReference type="Gene3D" id="2.40.37.20">
    <property type="entry name" value="D-serine dehydratase-like domain"/>
    <property type="match status" value="1"/>
</dbReference>
<protein>
    <submittedName>
        <fullName evidence="4">Low-specificity D-threonine aldolase</fullName>
    </submittedName>
</protein>
<dbReference type="InterPro" id="IPR026956">
    <property type="entry name" value="D-ser_dehydrat-like_dom"/>
</dbReference>
<dbReference type="Pfam" id="PF01168">
    <property type="entry name" value="Ala_racemase_N"/>
    <property type="match status" value="1"/>
</dbReference>
<dbReference type="InterPro" id="IPR001608">
    <property type="entry name" value="Ala_racemase_N"/>
</dbReference>
<dbReference type="GO" id="GO:0036088">
    <property type="term" value="P:D-serine catabolic process"/>
    <property type="evidence" value="ECO:0007669"/>
    <property type="project" value="TreeGrafter"/>
</dbReference>
<dbReference type="GO" id="GO:0008721">
    <property type="term" value="F:D-serine ammonia-lyase activity"/>
    <property type="evidence" value="ECO:0007669"/>
    <property type="project" value="TreeGrafter"/>
</dbReference>
<evidence type="ECO:0000256" key="2">
    <source>
        <dbReference type="ARBA" id="ARBA00023239"/>
    </source>
</evidence>
<accession>A0A6J4UF79</accession>
<sequence>MSTRLAYSSYPFPDASGVFDGHPAIGLPVTALPTPAPLIDLPTLERNIATMAAFFADRPAAIRPHSKTHRTPVVARMQVAAGAKGVTAPKTSVAEAMVDGGIDDVFVANQVVSPAMIGRLVALAGRARVSVLTDDARNVAALSEAAAAAGATLDVLVEIDGGMGRCGTRPGAPTVALAAEIARAPGLRFAGVHVYEGHLVQVPDRAERTRATEAMLDLGLETAGLIRRAGIDVETVTCGGTGTYDISGVYPGVTEHQAGSYVYMDPGYQRKAPAFGLAFSLLSTVLSTPSPDRVVVDSGLQVLSTGGGEAAAKGHPELALKGLSEEHGTFIRTDGGATGLRAGDLVEIHPGHCCAAANLHDTVYAVRAGAVEAVWAVTARGRSQ</sequence>
<dbReference type="CDD" id="cd06819">
    <property type="entry name" value="PLPDE_III_LS_D-TA"/>
    <property type="match status" value="1"/>
</dbReference>
<dbReference type="InterPro" id="IPR042208">
    <property type="entry name" value="D-ser_dehydrat-like_sf"/>
</dbReference>
<keyword evidence="2" id="KW-0456">Lyase</keyword>
<dbReference type="InterPro" id="IPR029066">
    <property type="entry name" value="PLP-binding_barrel"/>
</dbReference>
<dbReference type="PANTHER" id="PTHR28004:SF2">
    <property type="entry name" value="D-SERINE DEHYDRATASE"/>
    <property type="match status" value="1"/>
</dbReference>
<evidence type="ECO:0000259" key="3">
    <source>
        <dbReference type="SMART" id="SM01119"/>
    </source>
</evidence>
<dbReference type="SMART" id="SM01119">
    <property type="entry name" value="D-ser_dehydrat"/>
    <property type="match status" value="1"/>
</dbReference>
<organism evidence="4">
    <name type="scientific">uncultured Thermomicrobiales bacterium</name>
    <dbReference type="NCBI Taxonomy" id="1645740"/>
    <lineage>
        <taxon>Bacteria</taxon>
        <taxon>Pseudomonadati</taxon>
        <taxon>Thermomicrobiota</taxon>
        <taxon>Thermomicrobia</taxon>
        <taxon>Thermomicrobiales</taxon>
        <taxon>environmental samples</taxon>
    </lineage>
</organism>
<dbReference type="AlphaFoldDB" id="A0A6J4UF79"/>
<dbReference type="InterPro" id="IPR051466">
    <property type="entry name" value="D-amino_acid_metab_enzyme"/>
</dbReference>
<feature type="domain" description="D-serine dehydratase-like" evidence="3">
    <location>
        <begin position="278"/>
        <end position="367"/>
    </location>
</feature>
<gene>
    <name evidence="4" type="ORF">AVDCRST_MAG33-505</name>
</gene>
<comment type="similarity">
    <text evidence="1">Belongs to the DSD1 family.</text>
</comment>
<dbReference type="Pfam" id="PF14031">
    <property type="entry name" value="D-ser_dehydrat"/>
    <property type="match status" value="1"/>
</dbReference>
<evidence type="ECO:0000256" key="1">
    <source>
        <dbReference type="ARBA" id="ARBA00005323"/>
    </source>
</evidence>
<name>A0A6J4UF79_9BACT</name>
<reference evidence="4" key="1">
    <citation type="submission" date="2020-02" db="EMBL/GenBank/DDBJ databases">
        <authorList>
            <person name="Meier V. D."/>
        </authorList>
    </citation>
    <scope>NUCLEOTIDE SEQUENCE</scope>
    <source>
        <strain evidence="4">AVDCRST_MAG33</strain>
    </source>
</reference>
<dbReference type="SUPFAM" id="SSF51419">
    <property type="entry name" value="PLP-binding barrel"/>
    <property type="match status" value="1"/>
</dbReference>
<dbReference type="PANTHER" id="PTHR28004">
    <property type="entry name" value="ZGC:162816-RELATED"/>
    <property type="match status" value="1"/>
</dbReference>
<dbReference type="EMBL" id="CADCWK010000040">
    <property type="protein sequence ID" value="CAA9546488.1"/>
    <property type="molecule type" value="Genomic_DNA"/>
</dbReference>
<proteinExistence type="inferred from homology"/>